<comment type="caution">
    <text evidence="1">The sequence shown here is derived from an EMBL/GenBank/DDBJ whole genome shotgun (WGS) entry which is preliminary data.</text>
</comment>
<sequence>MSTPLNAFEEQSLPSLNREALLMDGGRIFFQDGDDFGPPPGTSGDAGDDFLSQFAGQTVFTKDGQAFEVRAVQAGSITTYRLFPAGGGRQLSGREMRGLTFVDNLGIGHTIGQVSGGDYPLTSRSLSESALARFFGVGDSGAGRAPPSFASTQAAQAQAETFARGERIGGQEFSAEQAAFNRQADIDAALLREQGANRRDRLDALTRLIDSFLNKQAQAQSTLANLQPDPFRFAAVAGGVAPLGTTPQQGFQQQLQQFASAPTPTVDPNASLPSIESAIQGLTGANVPLPPQVFSAAGGASIPAPLPGQSVAVKVGERGEEILRITAQGVEVIPIAGGMQAGGTIEFPFQPIEFDKSSLFPALSPLLSGGGIRPFDVPKPNMPGINIGLRGTATSPSQALQQFGIRPALFRLPNGSVFVRIGDEIRGVPNPQIAAQLGINFDDLVNVPHARNLQEFGTIGANIQPSEVRGILDAQATAQPGGAFTKFSQPIIEPTTGTLLPAPFTVAEELNRLRLTNPTRFNLLLSAYTTAGVPAAAVLSSIGASLSFGSERGAVGLN</sequence>
<reference evidence="1" key="1">
    <citation type="journal article" date="2015" name="Nature">
        <title>Complex archaea that bridge the gap between prokaryotes and eukaryotes.</title>
        <authorList>
            <person name="Spang A."/>
            <person name="Saw J.H."/>
            <person name="Jorgensen S.L."/>
            <person name="Zaremba-Niedzwiedzka K."/>
            <person name="Martijn J."/>
            <person name="Lind A.E."/>
            <person name="van Eijk R."/>
            <person name="Schleper C."/>
            <person name="Guy L."/>
            <person name="Ettema T.J."/>
        </authorList>
    </citation>
    <scope>NUCLEOTIDE SEQUENCE</scope>
</reference>
<proteinExistence type="predicted"/>
<accession>A0A0F9MP25</accession>
<organism evidence="1">
    <name type="scientific">marine sediment metagenome</name>
    <dbReference type="NCBI Taxonomy" id="412755"/>
    <lineage>
        <taxon>unclassified sequences</taxon>
        <taxon>metagenomes</taxon>
        <taxon>ecological metagenomes</taxon>
    </lineage>
</organism>
<dbReference type="AlphaFoldDB" id="A0A0F9MP25"/>
<evidence type="ECO:0000313" key="1">
    <source>
        <dbReference type="EMBL" id="KKM70917.1"/>
    </source>
</evidence>
<gene>
    <name evidence="1" type="ORF">LCGC14_1435930</name>
</gene>
<name>A0A0F9MP25_9ZZZZ</name>
<dbReference type="EMBL" id="LAZR01009728">
    <property type="protein sequence ID" value="KKM70917.1"/>
    <property type="molecule type" value="Genomic_DNA"/>
</dbReference>
<protein>
    <submittedName>
        <fullName evidence="1">Uncharacterized protein</fullName>
    </submittedName>
</protein>